<evidence type="ECO:0000259" key="6">
    <source>
        <dbReference type="Pfam" id="PF07980"/>
    </source>
</evidence>
<comment type="caution">
    <text evidence="8">The sequence shown here is derived from an EMBL/GenBank/DDBJ whole genome shotgun (WGS) entry which is preliminary data.</text>
</comment>
<organism evidence="8 9">
    <name type="scientific">Segatella sinensis</name>
    <dbReference type="NCBI Taxonomy" id="3085167"/>
    <lineage>
        <taxon>Bacteria</taxon>
        <taxon>Pseudomonadati</taxon>
        <taxon>Bacteroidota</taxon>
        <taxon>Bacteroidia</taxon>
        <taxon>Bacteroidales</taxon>
        <taxon>Prevotellaceae</taxon>
        <taxon>Segatella</taxon>
    </lineage>
</organism>
<comment type="similarity">
    <text evidence="2">Belongs to the SusD family.</text>
</comment>
<keyword evidence="3" id="KW-0732">Signal</keyword>
<evidence type="ECO:0000259" key="7">
    <source>
        <dbReference type="Pfam" id="PF14322"/>
    </source>
</evidence>
<dbReference type="InterPro" id="IPR033985">
    <property type="entry name" value="SusD-like_N"/>
</dbReference>
<reference evidence="8 9" key="1">
    <citation type="submission" date="2024-04" db="EMBL/GenBank/DDBJ databases">
        <title>Human intestinal bacterial collection.</title>
        <authorList>
            <person name="Pauvert C."/>
            <person name="Hitch T.C.A."/>
            <person name="Clavel T."/>
        </authorList>
    </citation>
    <scope>NUCLEOTIDE SEQUENCE [LARGE SCALE GENOMIC DNA]</scope>
    <source>
        <strain evidence="8 9">CLA-AA-H174</strain>
    </source>
</reference>
<dbReference type="PROSITE" id="PS51257">
    <property type="entry name" value="PROKAR_LIPOPROTEIN"/>
    <property type="match status" value="1"/>
</dbReference>
<dbReference type="RefSeq" id="WP_295023719.1">
    <property type="nucleotide sequence ID" value="NZ_JBBNFG020000002.1"/>
</dbReference>
<comment type="subcellular location">
    <subcellularLocation>
        <location evidence="1">Cell outer membrane</location>
    </subcellularLocation>
</comment>
<dbReference type="Pfam" id="PF07980">
    <property type="entry name" value="SusD_RagB"/>
    <property type="match status" value="1"/>
</dbReference>
<evidence type="ECO:0000256" key="2">
    <source>
        <dbReference type="ARBA" id="ARBA00006275"/>
    </source>
</evidence>
<keyword evidence="5" id="KW-0998">Cell outer membrane</keyword>
<keyword evidence="4" id="KW-0472">Membrane</keyword>
<evidence type="ECO:0000256" key="3">
    <source>
        <dbReference type="ARBA" id="ARBA00022729"/>
    </source>
</evidence>
<evidence type="ECO:0000313" key="8">
    <source>
        <dbReference type="EMBL" id="MEQ2507123.1"/>
    </source>
</evidence>
<sequence>MKRNIVKLFCVLGLACGFTSCTDYLDKSPDSTVSAEQAFKNFTNFQGFIEEVYNCIPSKESNFWCTTFNWGEDEIMNTGLGDGHVTAHFDLGDYRHWYNDAQSFLHSDDLNPTKTDKFSHSLEHAWYCIRKCNLGLANLDLMTDCTQEEKNFIKGQLLFFRAWWHEELIAFYGGMPYVDTVLDGSQVLTLPRLSYQECAKKCAEDFRAAADLLPNDWDKTTVGKKTLGKNDIRITKVCALGYLGKVLLWAASPLNNLGKAEIGASKNGDTYKYNTELAAQAADALAEAIGEVNSGKTPYALAEYKYSNIYDHEADKSSNSNFSDIFRTTGQDWKMPGSTEAIMRGPHIGENGSNWNFTKLWGPKLNGIVEHDALIHQPTANYVNYYGMANGLPLDDPDSGFDPTHPFKNRDPRFYHDIVFDGFQYINTTIAKESDDYQFKYIQMYTGSNLRSSSANGCRTGYYTQKLVPHQCNKYDGMYNWGGALQCNLPYMRLADIYLMYAEAGAAVQGANYKSSKLNLTAADAINVLRDRVDAGHVADKFMNDQKKFMDEVRRERAVELAFEGFRWNDLQRWLLLTEYPYNIKTSQEFKRVGNFDYTKNDPRDAEVTGWSEKTIVTRDFSEKHYLLPLKESDVYLYPEFGQNPGW</sequence>
<protein>
    <submittedName>
        <fullName evidence="8">RagB/SusD family nutrient uptake outer membrane protein</fullName>
    </submittedName>
</protein>
<dbReference type="SUPFAM" id="SSF48452">
    <property type="entry name" value="TPR-like"/>
    <property type="match status" value="1"/>
</dbReference>
<evidence type="ECO:0000256" key="1">
    <source>
        <dbReference type="ARBA" id="ARBA00004442"/>
    </source>
</evidence>
<dbReference type="InterPro" id="IPR012944">
    <property type="entry name" value="SusD_RagB_dom"/>
</dbReference>
<evidence type="ECO:0000256" key="4">
    <source>
        <dbReference type="ARBA" id="ARBA00023136"/>
    </source>
</evidence>
<proteinExistence type="inferred from homology"/>
<name>A0ABV1FVN7_9BACT</name>
<keyword evidence="9" id="KW-1185">Reference proteome</keyword>
<feature type="domain" description="RagB/SusD" evidence="6">
    <location>
        <begin position="375"/>
        <end position="647"/>
    </location>
</feature>
<gene>
    <name evidence="8" type="ORF">AAAT87_02370</name>
</gene>
<feature type="domain" description="SusD-like N-terminal" evidence="7">
    <location>
        <begin position="23"/>
        <end position="246"/>
    </location>
</feature>
<evidence type="ECO:0000313" key="9">
    <source>
        <dbReference type="Proteomes" id="UP001465717"/>
    </source>
</evidence>
<accession>A0ABV1FVN7</accession>
<dbReference type="Gene3D" id="1.25.40.390">
    <property type="match status" value="1"/>
</dbReference>
<evidence type="ECO:0000256" key="5">
    <source>
        <dbReference type="ARBA" id="ARBA00023237"/>
    </source>
</evidence>
<dbReference type="EMBL" id="JBBNGE010000005">
    <property type="protein sequence ID" value="MEQ2507123.1"/>
    <property type="molecule type" value="Genomic_DNA"/>
</dbReference>
<dbReference type="Proteomes" id="UP001465717">
    <property type="component" value="Unassembled WGS sequence"/>
</dbReference>
<dbReference type="InterPro" id="IPR011990">
    <property type="entry name" value="TPR-like_helical_dom_sf"/>
</dbReference>
<dbReference type="Pfam" id="PF14322">
    <property type="entry name" value="SusD-like_3"/>
    <property type="match status" value="1"/>
</dbReference>